<dbReference type="InterPro" id="IPR037202">
    <property type="entry name" value="ESCRT_assembly_dom"/>
</dbReference>
<dbReference type="InterPro" id="IPR029012">
    <property type="entry name" value="Helix_hairpin_bin_sf"/>
</dbReference>
<dbReference type="InterPro" id="IPR016135">
    <property type="entry name" value="UBQ-conjugating_enzyme/RWD"/>
</dbReference>
<dbReference type="InterPro" id="IPR009851">
    <property type="entry name" value="Mod_r"/>
</dbReference>
<dbReference type="GO" id="GO:0000813">
    <property type="term" value="C:ESCRT I complex"/>
    <property type="evidence" value="ECO:0007669"/>
    <property type="project" value="TreeGrafter"/>
</dbReference>
<keyword evidence="3 7" id="KW-0813">Transport</keyword>
<evidence type="ECO:0000313" key="11">
    <source>
        <dbReference type="EMBL" id="CAC5414526.1"/>
    </source>
</evidence>
<evidence type="ECO:0000256" key="7">
    <source>
        <dbReference type="PROSITE-ProRule" id="PRU00646"/>
    </source>
</evidence>
<evidence type="ECO:0000256" key="9">
    <source>
        <dbReference type="SAM" id="MobiDB-lite"/>
    </source>
</evidence>
<reference evidence="11 12" key="1">
    <citation type="submission" date="2020-06" db="EMBL/GenBank/DDBJ databases">
        <authorList>
            <person name="Li R."/>
            <person name="Bekaert M."/>
        </authorList>
    </citation>
    <scope>NUCLEOTIDE SEQUENCE [LARGE SCALE GENOMIC DNA]</scope>
    <source>
        <strain evidence="12">wild</strain>
    </source>
</reference>
<comment type="function">
    <text evidence="6">Component of the ESCRT-I complex, a regulator of vesicular trafficking process. Required for the sorting of endocytic ubiquitinated cargos into multivesicular bodies. May be involved in cell growth and differentiation.</text>
</comment>
<dbReference type="SUPFAM" id="SSF54495">
    <property type="entry name" value="UBC-like"/>
    <property type="match status" value="1"/>
</dbReference>
<comment type="similarity">
    <text evidence="2">Belongs to the VPS37 family.</text>
</comment>
<feature type="region of interest" description="Disordered" evidence="9">
    <location>
        <begin position="164"/>
        <end position="214"/>
    </location>
</feature>
<dbReference type="GO" id="GO:0006612">
    <property type="term" value="P:protein targeting to membrane"/>
    <property type="evidence" value="ECO:0007669"/>
    <property type="project" value="TreeGrafter"/>
</dbReference>
<dbReference type="Gene3D" id="3.10.110.10">
    <property type="entry name" value="Ubiquitin Conjugating Enzyme"/>
    <property type="match status" value="1"/>
</dbReference>
<protein>
    <submittedName>
        <fullName evidence="11">VPS37</fullName>
    </submittedName>
</protein>
<evidence type="ECO:0000256" key="8">
    <source>
        <dbReference type="SAM" id="Coils"/>
    </source>
</evidence>
<dbReference type="OrthoDB" id="10260857at2759"/>
<accession>A0A6J8E347</accession>
<gene>
    <name evidence="11" type="ORF">MCOR_47309</name>
</gene>
<evidence type="ECO:0000256" key="5">
    <source>
        <dbReference type="ARBA" id="ARBA00022927"/>
    </source>
</evidence>
<evidence type="ECO:0000256" key="4">
    <source>
        <dbReference type="ARBA" id="ARBA00022753"/>
    </source>
</evidence>
<keyword evidence="5 7" id="KW-0653">Protein transport</keyword>
<dbReference type="Pfam" id="PF07200">
    <property type="entry name" value="Mod_r"/>
    <property type="match status" value="1"/>
</dbReference>
<dbReference type="PANTHER" id="PTHR13678:SF2">
    <property type="entry name" value="VACUOLAR PROTEIN SORTING-ASSOCIATED PROTEIN 37A"/>
    <property type="match status" value="1"/>
</dbReference>
<dbReference type="GO" id="GO:0006623">
    <property type="term" value="P:protein targeting to vacuole"/>
    <property type="evidence" value="ECO:0007669"/>
    <property type="project" value="TreeGrafter"/>
</dbReference>
<evidence type="ECO:0000256" key="6">
    <source>
        <dbReference type="ARBA" id="ARBA00025010"/>
    </source>
</evidence>
<keyword evidence="12" id="KW-1185">Reference proteome</keyword>
<evidence type="ECO:0000256" key="1">
    <source>
        <dbReference type="ARBA" id="ARBA00004633"/>
    </source>
</evidence>
<evidence type="ECO:0000259" key="10">
    <source>
        <dbReference type="PROSITE" id="PS51314"/>
    </source>
</evidence>
<dbReference type="PROSITE" id="PS51314">
    <property type="entry name" value="VPS37_C"/>
    <property type="match status" value="1"/>
</dbReference>
<sequence length="385" mass="43357">MNWLIGNKSKSTAQSQTNLQAHRTKQIDSLKKANLNPIEIIPNTEYRVTFRCGNNNITLVITLPPQFPQDPPTITVEPLVNHTWVDTQGKLIGCPSLSSFTMHSSLGQITQSIIEEFRRSPPSLVSQGFNPGAPIQYPHTGLQPGAQGGAPGYPMYGGYNPYTSPSLPPQTVTTPTVPSSSSGPSVNIKHLPPQTVTTPTVPSSSSGPSVPDDELRVPDVFAAFPELKTKSLTELNGLLNEEDKILEMIQKMSEVSKMKEDREKLSNECIELAKENLSKKPKIQQMRQWVGEKNQLFEKSREEFERDQEKLMSLSDTFHPTNIQTNMKVALMEAEEESEKVVDEFLNKKMEIDEFTQKFLQIRMQSHCRRAKEEKLNQLIHQNRF</sequence>
<name>A0A6J8E347_MYTCO</name>
<evidence type="ECO:0000313" key="12">
    <source>
        <dbReference type="Proteomes" id="UP000507470"/>
    </source>
</evidence>
<organism evidence="11 12">
    <name type="scientific">Mytilus coruscus</name>
    <name type="common">Sea mussel</name>
    <dbReference type="NCBI Taxonomy" id="42192"/>
    <lineage>
        <taxon>Eukaryota</taxon>
        <taxon>Metazoa</taxon>
        <taxon>Spiralia</taxon>
        <taxon>Lophotrochozoa</taxon>
        <taxon>Mollusca</taxon>
        <taxon>Bivalvia</taxon>
        <taxon>Autobranchia</taxon>
        <taxon>Pteriomorphia</taxon>
        <taxon>Mytilida</taxon>
        <taxon>Mytiloidea</taxon>
        <taxon>Mytilidae</taxon>
        <taxon>Mytilinae</taxon>
        <taxon>Mytilus</taxon>
    </lineage>
</organism>
<comment type="subcellular location">
    <subcellularLocation>
        <location evidence="1">Late endosome membrane</location>
        <topology evidence="1">Peripheral membrane protein</topology>
    </subcellularLocation>
</comment>
<feature type="compositionally biased region" description="Low complexity" evidence="9">
    <location>
        <begin position="164"/>
        <end position="210"/>
    </location>
</feature>
<dbReference type="PANTHER" id="PTHR13678">
    <property type="entry name" value="VACUOLAR PROTEIN SORTING-ASSOCIATED PROTEIN 37"/>
    <property type="match status" value="1"/>
</dbReference>
<dbReference type="GO" id="GO:0031902">
    <property type="term" value="C:late endosome membrane"/>
    <property type="evidence" value="ECO:0007669"/>
    <property type="project" value="UniProtKB-SubCell"/>
</dbReference>
<dbReference type="Proteomes" id="UP000507470">
    <property type="component" value="Unassembled WGS sequence"/>
</dbReference>
<dbReference type="CDD" id="cd11685">
    <property type="entry name" value="UEV_TSG101-like"/>
    <property type="match status" value="1"/>
</dbReference>
<proteinExistence type="inferred from homology"/>
<dbReference type="EMBL" id="CACVKT020008350">
    <property type="protein sequence ID" value="CAC5414526.1"/>
    <property type="molecule type" value="Genomic_DNA"/>
</dbReference>
<dbReference type="SUPFAM" id="SSF140111">
    <property type="entry name" value="Endosomal sorting complex assembly domain"/>
    <property type="match status" value="1"/>
</dbReference>
<keyword evidence="4" id="KW-0967">Endosome</keyword>
<dbReference type="AlphaFoldDB" id="A0A6J8E347"/>
<dbReference type="GO" id="GO:0043162">
    <property type="term" value="P:ubiquitin-dependent protein catabolic process via the multivesicular body sorting pathway"/>
    <property type="evidence" value="ECO:0007669"/>
    <property type="project" value="TreeGrafter"/>
</dbReference>
<feature type="domain" description="VPS37 C-terminal" evidence="10">
    <location>
        <begin position="301"/>
        <end position="385"/>
    </location>
</feature>
<dbReference type="Gene3D" id="1.10.287.660">
    <property type="entry name" value="Helix hairpin bin"/>
    <property type="match status" value="1"/>
</dbReference>
<feature type="coiled-coil region" evidence="8">
    <location>
        <begin position="248"/>
        <end position="275"/>
    </location>
</feature>
<evidence type="ECO:0000256" key="3">
    <source>
        <dbReference type="ARBA" id="ARBA00022448"/>
    </source>
</evidence>
<keyword evidence="8" id="KW-0175">Coiled coil</keyword>
<evidence type="ECO:0000256" key="2">
    <source>
        <dbReference type="ARBA" id="ARBA00007617"/>
    </source>
</evidence>